<protein>
    <submittedName>
        <fullName evidence="2">Uncharacterized protein</fullName>
    </submittedName>
</protein>
<keyword evidence="3" id="KW-1185">Reference proteome</keyword>
<evidence type="ECO:0000256" key="1">
    <source>
        <dbReference type="SAM" id="MobiDB-lite"/>
    </source>
</evidence>
<reference evidence="2 3" key="1">
    <citation type="submission" date="2012-11" db="EMBL/GenBank/DDBJ databases">
        <title>Genome assembly of Thiorhodococcus sp. AK35.</title>
        <authorList>
            <person name="Nupur N."/>
            <person name="Khatri I."/>
            <person name="Subramanian S."/>
            <person name="Pinnaka A."/>
        </authorList>
    </citation>
    <scope>NUCLEOTIDE SEQUENCE [LARGE SCALE GENOMIC DNA]</scope>
    <source>
        <strain evidence="2 3">AK35</strain>
    </source>
</reference>
<accession>W9VUC0</accession>
<evidence type="ECO:0000313" key="2">
    <source>
        <dbReference type="EMBL" id="EXJ13960.1"/>
    </source>
</evidence>
<proteinExistence type="predicted"/>
<dbReference type="Proteomes" id="UP000019460">
    <property type="component" value="Unassembled WGS sequence"/>
</dbReference>
<gene>
    <name evidence="2" type="ORF">D779_3160</name>
</gene>
<sequence>MCGRRGIGIGHWNVSVFGWRWAKRGLPIQARGQAERAGGVRSDLDAPTPDRAPLGVSSA</sequence>
<dbReference type="AlphaFoldDB" id="W9VUC0"/>
<organism evidence="2 3">
    <name type="scientific">Imhoffiella purpurea</name>
    <dbReference type="NCBI Taxonomy" id="1249627"/>
    <lineage>
        <taxon>Bacteria</taxon>
        <taxon>Pseudomonadati</taxon>
        <taxon>Pseudomonadota</taxon>
        <taxon>Gammaproteobacteria</taxon>
        <taxon>Chromatiales</taxon>
        <taxon>Chromatiaceae</taxon>
        <taxon>Imhoffiella</taxon>
    </lineage>
</organism>
<dbReference type="EMBL" id="AONC01000052">
    <property type="protein sequence ID" value="EXJ13960.1"/>
    <property type="molecule type" value="Genomic_DNA"/>
</dbReference>
<evidence type="ECO:0000313" key="3">
    <source>
        <dbReference type="Proteomes" id="UP000019460"/>
    </source>
</evidence>
<comment type="caution">
    <text evidence="2">The sequence shown here is derived from an EMBL/GenBank/DDBJ whole genome shotgun (WGS) entry which is preliminary data.</text>
</comment>
<name>W9VUC0_9GAMM</name>
<feature type="region of interest" description="Disordered" evidence="1">
    <location>
        <begin position="33"/>
        <end position="59"/>
    </location>
</feature>